<dbReference type="EMBL" id="RBNJ01003296">
    <property type="protein sequence ID" value="RUS31095.1"/>
    <property type="molecule type" value="Genomic_DNA"/>
</dbReference>
<organism evidence="1 2">
    <name type="scientific">Jimgerdemannia flammicorona</name>
    <dbReference type="NCBI Taxonomy" id="994334"/>
    <lineage>
        <taxon>Eukaryota</taxon>
        <taxon>Fungi</taxon>
        <taxon>Fungi incertae sedis</taxon>
        <taxon>Mucoromycota</taxon>
        <taxon>Mucoromycotina</taxon>
        <taxon>Endogonomycetes</taxon>
        <taxon>Endogonales</taxon>
        <taxon>Endogonaceae</taxon>
        <taxon>Jimgerdemannia</taxon>
    </lineage>
</organism>
<gene>
    <name evidence="1" type="ORF">BC938DRAFT_478469</name>
</gene>
<comment type="caution">
    <text evidence="1">The sequence shown here is derived from an EMBL/GenBank/DDBJ whole genome shotgun (WGS) entry which is preliminary data.</text>
</comment>
<name>A0A433QMU4_9FUNG</name>
<proteinExistence type="predicted"/>
<protein>
    <submittedName>
        <fullName evidence="1">Uncharacterized protein</fullName>
    </submittedName>
</protein>
<evidence type="ECO:0000313" key="1">
    <source>
        <dbReference type="EMBL" id="RUS31095.1"/>
    </source>
</evidence>
<dbReference type="AlphaFoldDB" id="A0A433QMU4"/>
<dbReference type="Proteomes" id="UP000274822">
    <property type="component" value="Unassembled WGS sequence"/>
</dbReference>
<accession>A0A433QMU4</accession>
<keyword evidence="2" id="KW-1185">Reference proteome</keyword>
<evidence type="ECO:0000313" key="2">
    <source>
        <dbReference type="Proteomes" id="UP000274822"/>
    </source>
</evidence>
<reference evidence="1 2" key="1">
    <citation type="journal article" date="2018" name="New Phytol.">
        <title>Phylogenomics of Endogonaceae and evolution of mycorrhizas within Mucoromycota.</title>
        <authorList>
            <person name="Chang Y."/>
            <person name="Desiro A."/>
            <person name="Na H."/>
            <person name="Sandor L."/>
            <person name="Lipzen A."/>
            <person name="Clum A."/>
            <person name="Barry K."/>
            <person name="Grigoriev I.V."/>
            <person name="Martin F.M."/>
            <person name="Stajich J.E."/>
            <person name="Smith M.E."/>
            <person name="Bonito G."/>
            <person name="Spatafora J.W."/>
        </authorList>
    </citation>
    <scope>NUCLEOTIDE SEQUENCE [LARGE SCALE GENOMIC DNA]</scope>
    <source>
        <strain evidence="1 2">AD002</strain>
    </source>
</reference>
<sequence length="92" mass="9916">MTTIQPSAETHLATLISLPPLRDSDDLDDGTRLRLAPSAPASPPLLRKRVAVFAQRAKGGEARVRGDIRSTAGYMVQHGEMGVLLVIRLVES</sequence>